<gene>
    <name evidence="1" type="ORF">Bccel_1042</name>
</gene>
<dbReference type="AlphaFoldDB" id="A0A0L6JK93"/>
<evidence type="ECO:0000313" key="1">
    <source>
        <dbReference type="EMBL" id="KNY25782.1"/>
    </source>
</evidence>
<sequence length="80" mass="9565">MKYNVNVVFIDKNTHEFIEHDAFSDGELSLRPVEDEGVIDILLKVNEIMLDDHVYLINSRRYSIDKRKLYIVVERINRRT</sequence>
<keyword evidence="2" id="KW-1185">Reference proteome</keyword>
<dbReference type="RefSeq" id="WP_036940438.1">
    <property type="nucleotide sequence ID" value="NZ_JQKC01000013.1"/>
</dbReference>
<name>A0A0L6JK93_9FIRM</name>
<reference evidence="2" key="1">
    <citation type="submission" date="2015-07" db="EMBL/GenBank/DDBJ databases">
        <title>Near-Complete Genome Sequence of the Cellulolytic Bacterium Bacteroides (Pseudobacteroides) cellulosolvens ATCC 35603.</title>
        <authorList>
            <person name="Dassa B."/>
            <person name="Utturkar S.M."/>
            <person name="Klingeman D.M."/>
            <person name="Hurt R.A."/>
            <person name="Keller M."/>
            <person name="Xu J."/>
            <person name="Reddy Y.H.K."/>
            <person name="Borovok I."/>
            <person name="Grinberg I.R."/>
            <person name="Lamed R."/>
            <person name="Zhivin O."/>
            <person name="Bayer E.A."/>
            <person name="Brown S.D."/>
        </authorList>
    </citation>
    <scope>NUCLEOTIDE SEQUENCE [LARGE SCALE GENOMIC DNA]</scope>
    <source>
        <strain evidence="2">DSM 2933</strain>
    </source>
</reference>
<dbReference type="STRING" id="398512.Bccel_1042"/>
<dbReference type="EMBL" id="LGTC01000001">
    <property type="protein sequence ID" value="KNY25782.1"/>
    <property type="molecule type" value="Genomic_DNA"/>
</dbReference>
<comment type="caution">
    <text evidence="1">The sequence shown here is derived from an EMBL/GenBank/DDBJ whole genome shotgun (WGS) entry which is preliminary data.</text>
</comment>
<proteinExistence type="predicted"/>
<dbReference type="Proteomes" id="UP000036923">
    <property type="component" value="Unassembled WGS sequence"/>
</dbReference>
<organism evidence="1 2">
    <name type="scientific">Pseudobacteroides cellulosolvens ATCC 35603 = DSM 2933</name>
    <dbReference type="NCBI Taxonomy" id="398512"/>
    <lineage>
        <taxon>Bacteria</taxon>
        <taxon>Bacillati</taxon>
        <taxon>Bacillota</taxon>
        <taxon>Clostridia</taxon>
        <taxon>Eubacteriales</taxon>
        <taxon>Oscillospiraceae</taxon>
        <taxon>Pseudobacteroides</taxon>
    </lineage>
</organism>
<protein>
    <submittedName>
        <fullName evidence="1">Uncharacterized protein</fullName>
    </submittedName>
</protein>
<evidence type="ECO:0000313" key="2">
    <source>
        <dbReference type="Proteomes" id="UP000036923"/>
    </source>
</evidence>
<accession>A0A0L6JK93</accession>